<feature type="region of interest" description="Disordered" evidence="1">
    <location>
        <begin position="331"/>
        <end position="355"/>
    </location>
</feature>
<reference evidence="2" key="1">
    <citation type="journal article" date="2020" name="Stud. Mycol.">
        <title>101 Dothideomycetes genomes: a test case for predicting lifestyles and emergence of pathogens.</title>
        <authorList>
            <person name="Haridas S."/>
            <person name="Albert R."/>
            <person name="Binder M."/>
            <person name="Bloem J."/>
            <person name="Labutti K."/>
            <person name="Salamov A."/>
            <person name="Andreopoulos B."/>
            <person name="Baker S."/>
            <person name="Barry K."/>
            <person name="Bills G."/>
            <person name="Bluhm B."/>
            <person name="Cannon C."/>
            <person name="Castanera R."/>
            <person name="Culley D."/>
            <person name="Daum C."/>
            <person name="Ezra D."/>
            <person name="Gonzalez J."/>
            <person name="Henrissat B."/>
            <person name="Kuo A."/>
            <person name="Liang C."/>
            <person name="Lipzen A."/>
            <person name="Lutzoni F."/>
            <person name="Magnuson J."/>
            <person name="Mondo S."/>
            <person name="Nolan M."/>
            <person name="Ohm R."/>
            <person name="Pangilinan J."/>
            <person name="Park H.-J."/>
            <person name="Ramirez L."/>
            <person name="Alfaro M."/>
            <person name="Sun H."/>
            <person name="Tritt A."/>
            <person name="Yoshinaga Y."/>
            <person name="Zwiers L.-H."/>
            <person name="Turgeon B."/>
            <person name="Goodwin S."/>
            <person name="Spatafora J."/>
            <person name="Crous P."/>
            <person name="Grigoriev I."/>
        </authorList>
    </citation>
    <scope>NUCLEOTIDE SEQUENCE</scope>
    <source>
        <strain evidence="2">CBS 123094</strain>
    </source>
</reference>
<feature type="compositionally biased region" description="Polar residues" evidence="1">
    <location>
        <begin position="182"/>
        <end position="194"/>
    </location>
</feature>
<feature type="region of interest" description="Disordered" evidence="1">
    <location>
        <begin position="679"/>
        <end position="702"/>
    </location>
</feature>
<evidence type="ECO:0000256" key="1">
    <source>
        <dbReference type="SAM" id="MobiDB-lite"/>
    </source>
</evidence>
<feature type="region of interest" description="Disordered" evidence="1">
    <location>
        <begin position="1"/>
        <end position="112"/>
    </location>
</feature>
<evidence type="ECO:0000313" key="2">
    <source>
        <dbReference type="EMBL" id="KAF1997303.1"/>
    </source>
</evidence>
<dbReference type="AlphaFoldDB" id="A0A6A5W603"/>
<dbReference type="EMBL" id="ML977615">
    <property type="protein sequence ID" value="KAF1997303.1"/>
    <property type="molecule type" value="Genomic_DNA"/>
</dbReference>
<dbReference type="Proteomes" id="UP000799779">
    <property type="component" value="Unassembled WGS sequence"/>
</dbReference>
<feature type="region of interest" description="Disordered" evidence="1">
    <location>
        <begin position="301"/>
        <end position="320"/>
    </location>
</feature>
<feature type="compositionally biased region" description="Pro residues" evidence="1">
    <location>
        <begin position="1"/>
        <end position="14"/>
    </location>
</feature>
<name>A0A6A5W603_9PLEO</name>
<organism evidence="2 3">
    <name type="scientific">Amniculicola lignicola CBS 123094</name>
    <dbReference type="NCBI Taxonomy" id="1392246"/>
    <lineage>
        <taxon>Eukaryota</taxon>
        <taxon>Fungi</taxon>
        <taxon>Dikarya</taxon>
        <taxon>Ascomycota</taxon>
        <taxon>Pezizomycotina</taxon>
        <taxon>Dothideomycetes</taxon>
        <taxon>Pleosporomycetidae</taxon>
        <taxon>Pleosporales</taxon>
        <taxon>Amniculicolaceae</taxon>
        <taxon>Amniculicola</taxon>
    </lineage>
</organism>
<feature type="region of interest" description="Disordered" evidence="1">
    <location>
        <begin position="406"/>
        <end position="429"/>
    </location>
</feature>
<feature type="compositionally biased region" description="Basic and acidic residues" evidence="1">
    <location>
        <begin position="88"/>
        <end position="106"/>
    </location>
</feature>
<keyword evidence="3" id="KW-1185">Reference proteome</keyword>
<feature type="compositionally biased region" description="Basic and acidic residues" evidence="1">
    <location>
        <begin position="689"/>
        <end position="699"/>
    </location>
</feature>
<protein>
    <submittedName>
        <fullName evidence="2">Uncharacterized protein</fullName>
    </submittedName>
</protein>
<feature type="region of interest" description="Disordered" evidence="1">
    <location>
        <begin position="137"/>
        <end position="194"/>
    </location>
</feature>
<evidence type="ECO:0000313" key="3">
    <source>
        <dbReference type="Proteomes" id="UP000799779"/>
    </source>
</evidence>
<feature type="compositionally biased region" description="Low complexity" evidence="1">
    <location>
        <begin position="36"/>
        <end position="65"/>
    </location>
</feature>
<feature type="compositionally biased region" description="Low complexity" evidence="1">
    <location>
        <begin position="151"/>
        <end position="170"/>
    </location>
</feature>
<gene>
    <name evidence="2" type="ORF">P154DRAFT_579054</name>
</gene>
<accession>A0A6A5W603</accession>
<proteinExistence type="predicted"/>
<sequence>MGTLPVPDPDPPSPLAEMPASAMKTPVKAGVPSPVTPAALSASSGSPASTSSTSLAKTSPASTAPTTPPTSPEAVAVASEEDSSSDSDSEKRPKLGHDSGSKDVKARQLYARKMYNTEKDKLQKLLRSAGFRVNGEKMERVQRAKRRRDGSMVASTVSSSVAVSDVQAPADGEQKKPRPNHSLPSQSSKPNQLRPNKLFASLRKSRNITLHFPIGEVYDGFLLVESAPKRRQLHFQRMVFVPMSGNGKVERSRLDAWIQAVYNGREFGIDLTEVERTQRAKRPRIVVDEVSSTASIEAVKEDEPAGPLAVPEAPTASEAPVVSDLEDATIPRSDTSSETTILAPPEGPAKDQADGLDVPPFVEIKEEELKAQDHHDDQAVSTTSVTALTTADETVVVADASEVAASELTGQEGESETVAATPSESDLDVEEFDLDSEESDLDDETNDFYSCPDEDVAMRSDCESDYGTTFVQAFGPSYRAKSYHQCTANVPAQYGVAPAQSGYVSMQIGGTFAQIPEEFLRSRDTLPQYGHAQAQYGEAQMQYQDHPAEYEYAPVQNDYSIEQYGHSPAHYGTLIQPPFGASQSDAYLPQDPGYTPPSSLLNFLPTDLRFPPHPPHTVDYVPQFPPIPLPASPGSNVVSESNDFSEPALPPTANPIEPQSEQSTVLAYADIFKIPPISLDDSNGFEAEPSERQSEKSFGLDDGNAQQIEELDDSLTELQAYLNSVTENIYMESYLLPIGISSLVDPESDFIRYTLTSRPGGYRGYDWVQPMSVFNQQEEHVGTLFYSYKPISLTDDRTLWPTGHFLETAESGVYEMVYAHENQYVLAQDGGFQRQYLHEPDMDGISFTRLARLQMWIKDACPTFLALKKSPGAQLLAFELLGLKDLCKRVSVELEIMDAWTSSSGTEYELAGDVMPLVALYHHLFFLRNSTKWDNYKTQEEIPIQHGKTTKQKVILSHPRSAIMTIIERLEDLGRRLPNGDRDELWDLDHTPNIIAAILRAQQAIAEAKEFDRAMDDLADSFAATTHKSRSEQRNDAWDLLESLYLFVEAVDYKHGGWDDIVPFDKLAALTKLAQDAVGIFDHWERQDDQLVVWKDFYVDMRKDWRKTLRLIEKTSSRTIRNVKFEEQQGQMDENTAFPLIRQSKRLLEELAKLEAFLKRTFNPKWGTLIVRVEEL</sequence>